<evidence type="ECO:0000256" key="2">
    <source>
        <dbReference type="SAM" id="SignalP"/>
    </source>
</evidence>
<gene>
    <name evidence="3" type="ORF">I316_05197</name>
</gene>
<reference evidence="3 4" key="1">
    <citation type="submission" date="2013-07" db="EMBL/GenBank/DDBJ databases">
        <title>The Genome Sequence of Cryptococcus heveanensis BCC8398.</title>
        <authorList>
            <consortium name="The Broad Institute Genome Sequencing Platform"/>
            <person name="Cuomo C."/>
            <person name="Litvintseva A."/>
            <person name="Chen Y."/>
            <person name="Heitman J."/>
            <person name="Sun S."/>
            <person name="Springer D."/>
            <person name="Dromer F."/>
            <person name="Young S.K."/>
            <person name="Zeng Q."/>
            <person name="Gargeya S."/>
            <person name="Fitzgerald M."/>
            <person name="Abouelleil A."/>
            <person name="Alvarado L."/>
            <person name="Berlin A.M."/>
            <person name="Chapman S.B."/>
            <person name="Dewar J."/>
            <person name="Goldberg J."/>
            <person name="Griggs A."/>
            <person name="Gujja S."/>
            <person name="Hansen M."/>
            <person name="Howarth C."/>
            <person name="Imamovic A."/>
            <person name="Larimer J."/>
            <person name="McCowan C."/>
            <person name="Murphy C."/>
            <person name="Pearson M."/>
            <person name="Priest M."/>
            <person name="Roberts A."/>
            <person name="Saif S."/>
            <person name="Shea T."/>
            <person name="Sykes S."/>
            <person name="Wortman J."/>
            <person name="Nusbaum C."/>
            <person name="Birren B."/>
        </authorList>
    </citation>
    <scope>NUCLEOTIDE SEQUENCE [LARGE SCALE GENOMIC DNA]</scope>
    <source>
        <strain evidence="3 4">BCC8398</strain>
    </source>
</reference>
<evidence type="ECO:0000313" key="4">
    <source>
        <dbReference type="Proteomes" id="UP000092666"/>
    </source>
</evidence>
<dbReference type="Proteomes" id="UP000092666">
    <property type="component" value="Unassembled WGS sequence"/>
</dbReference>
<feature type="region of interest" description="Disordered" evidence="1">
    <location>
        <begin position="290"/>
        <end position="319"/>
    </location>
</feature>
<dbReference type="EMBL" id="KV700127">
    <property type="protein sequence ID" value="OCF33152.1"/>
    <property type="molecule type" value="Genomic_DNA"/>
</dbReference>
<feature type="compositionally biased region" description="Low complexity" evidence="1">
    <location>
        <begin position="290"/>
        <end position="310"/>
    </location>
</feature>
<dbReference type="OrthoDB" id="2502001at2759"/>
<evidence type="ECO:0000313" key="3">
    <source>
        <dbReference type="EMBL" id="OCF33152.1"/>
    </source>
</evidence>
<accession>A0A1B9GQ15</accession>
<organism evidence="3 4">
    <name type="scientific">Kwoniella heveanensis BCC8398</name>
    <dbReference type="NCBI Taxonomy" id="1296120"/>
    <lineage>
        <taxon>Eukaryota</taxon>
        <taxon>Fungi</taxon>
        <taxon>Dikarya</taxon>
        <taxon>Basidiomycota</taxon>
        <taxon>Agaricomycotina</taxon>
        <taxon>Tremellomycetes</taxon>
        <taxon>Tremellales</taxon>
        <taxon>Cryptococcaceae</taxon>
        <taxon>Kwoniella</taxon>
    </lineage>
</organism>
<evidence type="ECO:0008006" key="5">
    <source>
        <dbReference type="Google" id="ProtNLM"/>
    </source>
</evidence>
<keyword evidence="4" id="KW-1185">Reference proteome</keyword>
<sequence length="319" mass="34668">MRLSTSSRSVPFWQSNLNLPRSSSFLLLGLLLILSIFGAGAAAEDVSGLKGSAAESSPASPPRETAKSIAGLVKFLYSTAVNGPDNSAQYTRDQADGVERLTDEDYVRRVEYLFDGGAEDQVWVVLVHGRPNDPTSDAYLDAHSEAAKLAKSDESLSKFRWARLDYIAEWEICTKWLLMRPPYVVFISDKGRTLRFLKPSNLRPDPQILYDGIKSGNWETVPVWESRWAPGGDRAFLVEWYIKLSAHISRKTSKIPSWLLMAGGGIVAQQILSWLHGGSSGSTATATAQARARAAAARRAAGAGAGAASQPGQSIKKDQ</sequence>
<reference evidence="4" key="2">
    <citation type="submission" date="2013-12" db="EMBL/GenBank/DDBJ databases">
        <title>Evolution of pathogenesis and genome organization in the Tremellales.</title>
        <authorList>
            <person name="Cuomo C."/>
            <person name="Litvintseva A."/>
            <person name="Heitman J."/>
            <person name="Chen Y."/>
            <person name="Sun S."/>
            <person name="Springer D."/>
            <person name="Dromer F."/>
            <person name="Young S."/>
            <person name="Zeng Q."/>
            <person name="Chapman S."/>
            <person name="Gujja S."/>
            <person name="Saif S."/>
            <person name="Birren B."/>
        </authorList>
    </citation>
    <scope>NUCLEOTIDE SEQUENCE [LARGE SCALE GENOMIC DNA]</scope>
    <source>
        <strain evidence="4">BCC8398</strain>
    </source>
</reference>
<protein>
    <recommendedName>
        <fullName evidence="5">Thioredoxin-like fold domain-containing protein</fullName>
    </recommendedName>
</protein>
<feature type="chain" id="PRO_5008627311" description="Thioredoxin-like fold domain-containing protein" evidence="2">
    <location>
        <begin position="43"/>
        <end position="319"/>
    </location>
</feature>
<proteinExistence type="predicted"/>
<name>A0A1B9GQ15_9TREE</name>
<dbReference type="AlphaFoldDB" id="A0A1B9GQ15"/>
<feature type="signal peptide" evidence="2">
    <location>
        <begin position="1"/>
        <end position="42"/>
    </location>
</feature>
<keyword evidence="2" id="KW-0732">Signal</keyword>
<evidence type="ECO:0000256" key="1">
    <source>
        <dbReference type="SAM" id="MobiDB-lite"/>
    </source>
</evidence>